<feature type="non-terminal residue" evidence="2">
    <location>
        <position position="371"/>
    </location>
</feature>
<dbReference type="AlphaFoldDB" id="A0A9E7GL22"/>
<name>A0A9E7GL22_9LILI</name>
<dbReference type="EMBL" id="CP097508">
    <property type="protein sequence ID" value="URE13143.1"/>
    <property type="molecule type" value="Genomic_DNA"/>
</dbReference>
<evidence type="ECO:0000313" key="3">
    <source>
        <dbReference type="Proteomes" id="UP001055439"/>
    </source>
</evidence>
<sequence length="371" mass="41420">MEGAFDLKPRYDSKNYNVLEPTTPGQRHQRPCRQHISVTLPRVCRRRRLLFTDGIAAASCACWFVGRGAPSIICRYFDVLLLLFLFSLLVVYCGHPELTDCDAIVAAAPSLPDSVHPEIKKVTRLKLVVVHQLHVVGSHDAVGFDGCDELENQVVLPPFPVQNPDRQAAFLGRPHLLRGGHQALERSLLELILGQQEAVLLTVNVAVGDALLQNANRVVVSSCHRQQRQSVASSWRHHAWLTALFVDDARGDTRALAHAGVGPTAATAIGDHGRVRFLRFRCISHPRDAVRFTLQLPHDSLDPRLRQQLLFIAFAFPNPHLLVFLPSLAPFLLPPPLPLTHDSPLPVRTESRKEGRNRTKSVESKLARRKR</sequence>
<evidence type="ECO:0000256" key="1">
    <source>
        <dbReference type="SAM" id="MobiDB-lite"/>
    </source>
</evidence>
<feature type="compositionally biased region" description="Basic and acidic residues" evidence="1">
    <location>
        <begin position="349"/>
        <end position="371"/>
    </location>
</feature>
<protein>
    <submittedName>
        <fullName evidence="2">Uncharacterized protein</fullName>
    </submittedName>
</protein>
<proteinExistence type="predicted"/>
<evidence type="ECO:0000313" key="2">
    <source>
        <dbReference type="EMBL" id="URE13143.1"/>
    </source>
</evidence>
<gene>
    <name evidence="2" type="ORF">MUK42_37121</name>
</gene>
<reference evidence="2" key="1">
    <citation type="submission" date="2022-05" db="EMBL/GenBank/DDBJ databases">
        <title>The Musa troglodytarum L. genome provides insights into the mechanism of non-climacteric behaviour and enrichment of carotenoids.</title>
        <authorList>
            <person name="Wang J."/>
        </authorList>
    </citation>
    <scope>NUCLEOTIDE SEQUENCE</scope>
    <source>
        <tissue evidence="2">Leaf</tissue>
    </source>
</reference>
<dbReference type="Proteomes" id="UP001055439">
    <property type="component" value="Chromosome 6"/>
</dbReference>
<feature type="region of interest" description="Disordered" evidence="1">
    <location>
        <begin position="342"/>
        <end position="371"/>
    </location>
</feature>
<organism evidence="2 3">
    <name type="scientific">Musa troglodytarum</name>
    <name type="common">fe'i banana</name>
    <dbReference type="NCBI Taxonomy" id="320322"/>
    <lineage>
        <taxon>Eukaryota</taxon>
        <taxon>Viridiplantae</taxon>
        <taxon>Streptophyta</taxon>
        <taxon>Embryophyta</taxon>
        <taxon>Tracheophyta</taxon>
        <taxon>Spermatophyta</taxon>
        <taxon>Magnoliopsida</taxon>
        <taxon>Liliopsida</taxon>
        <taxon>Zingiberales</taxon>
        <taxon>Musaceae</taxon>
        <taxon>Musa</taxon>
    </lineage>
</organism>
<keyword evidence="3" id="KW-1185">Reference proteome</keyword>
<accession>A0A9E7GL22</accession>